<evidence type="ECO:0000313" key="9">
    <source>
        <dbReference type="EMBL" id="KAF2758906.1"/>
    </source>
</evidence>
<keyword evidence="8" id="KW-0812">Transmembrane</keyword>
<feature type="binding site" description="axial binding residue" evidence="6">
    <location>
        <position position="432"/>
    </location>
    <ligand>
        <name>heme</name>
        <dbReference type="ChEBI" id="CHEBI:30413"/>
    </ligand>
    <ligandPart>
        <name>Fe</name>
        <dbReference type="ChEBI" id="CHEBI:18248"/>
    </ligandPart>
</feature>
<keyword evidence="10" id="KW-1185">Reference proteome</keyword>
<evidence type="ECO:0000256" key="6">
    <source>
        <dbReference type="PIRSR" id="PIRSR602401-1"/>
    </source>
</evidence>
<dbReference type="PRINTS" id="PR00463">
    <property type="entry name" value="EP450I"/>
</dbReference>
<dbReference type="OrthoDB" id="1470350at2759"/>
<evidence type="ECO:0000256" key="2">
    <source>
        <dbReference type="ARBA" id="ARBA00010617"/>
    </source>
</evidence>
<dbReference type="EMBL" id="ML996570">
    <property type="protein sequence ID" value="KAF2758906.1"/>
    <property type="molecule type" value="Genomic_DNA"/>
</dbReference>
<reference evidence="9" key="1">
    <citation type="journal article" date="2020" name="Stud. Mycol.">
        <title>101 Dothideomycetes genomes: a test case for predicting lifestyles and emergence of pathogens.</title>
        <authorList>
            <person name="Haridas S."/>
            <person name="Albert R."/>
            <person name="Binder M."/>
            <person name="Bloem J."/>
            <person name="Labutti K."/>
            <person name="Salamov A."/>
            <person name="Andreopoulos B."/>
            <person name="Baker S."/>
            <person name="Barry K."/>
            <person name="Bills G."/>
            <person name="Bluhm B."/>
            <person name="Cannon C."/>
            <person name="Castanera R."/>
            <person name="Culley D."/>
            <person name="Daum C."/>
            <person name="Ezra D."/>
            <person name="Gonzalez J."/>
            <person name="Henrissat B."/>
            <person name="Kuo A."/>
            <person name="Liang C."/>
            <person name="Lipzen A."/>
            <person name="Lutzoni F."/>
            <person name="Magnuson J."/>
            <person name="Mondo S."/>
            <person name="Nolan M."/>
            <person name="Ohm R."/>
            <person name="Pangilinan J."/>
            <person name="Park H.-J."/>
            <person name="Ramirez L."/>
            <person name="Alfaro M."/>
            <person name="Sun H."/>
            <person name="Tritt A."/>
            <person name="Yoshinaga Y."/>
            <person name="Zwiers L.-H."/>
            <person name="Turgeon B."/>
            <person name="Goodwin S."/>
            <person name="Spatafora J."/>
            <person name="Crous P."/>
            <person name="Grigoriev I."/>
        </authorList>
    </citation>
    <scope>NUCLEOTIDE SEQUENCE</scope>
    <source>
        <strain evidence="9">CBS 121739</strain>
    </source>
</reference>
<dbReference type="PANTHER" id="PTHR24305">
    <property type="entry name" value="CYTOCHROME P450"/>
    <property type="match status" value="1"/>
</dbReference>
<dbReference type="AlphaFoldDB" id="A0A6A6WAP7"/>
<gene>
    <name evidence="9" type="ORF">EJ05DRAFT_509796</name>
</gene>
<dbReference type="GO" id="GO:0016705">
    <property type="term" value="F:oxidoreductase activity, acting on paired donors, with incorporation or reduction of molecular oxygen"/>
    <property type="evidence" value="ECO:0007669"/>
    <property type="project" value="InterPro"/>
</dbReference>
<dbReference type="GO" id="GO:0005506">
    <property type="term" value="F:iron ion binding"/>
    <property type="evidence" value="ECO:0007669"/>
    <property type="project" value="InterPro"/>
</dbReference>
<keyword evidence="7" id="KW-0503">Monooxygenase</keyword>
<evidence type="ECO:0000256" key="3">
    <source>
        <dbReference type="ARBA" id="ARBA00022617"/>
    </source>
</evidence>
<keyword evidence="8" id="KW-0472">Membrane</keyword>
<dbReference type="RefSeq" id="XP_033601357.1">
    <property type="nucleotide sequence ID" value="XM_033748125.1"/>
</dbReference>
<proteinExistence type="inferred from homology"/>
<protein>
    <submittedName>
        <fullName evidence="9">Cytochrome P450</fullName>
    </submittedName>
</protein>
<dbReference type="InterPro" id="IPR017972">
    <property type="entry name" value="Cyt_P450_CS"/>
</dbReference>
<dbReference type="InterPro" id="IPR002401">
    <property type="entry name" value="Cyt_P450_E_grp-I"/>
</dbReference>
<evidence type="ECO:0000256" key="1">
    <source>
        <dbReference type="ARBA" id="ARBA00001971"/>
    </source>
</evidence>
<keyword evidence="3 6" id="KW-0349">Heme</keyword>
<evidence type="ECO:0000313" key="10">
    <source>
        <dbReference type="Proteomes" id="UP000799437"/>
    </source>
</evidence>
<name>A0A6A6WAP7_9PEZI</name>
<accession>A0A6A6WAP7</accession>
<dbReference type="InterPro" id="IPR001128">
    <property type="entry name" value="Cyt_P450"/>
</dbReference>
<dbReference type="SUPFAM" id="SSF48264">
    <property type="entry name" value="Cytochrome P450"/>
    <property type="match status" value="1"/>
</dbReference>
<evidence type="ECO:0000256" key="8">
    <source>
        <dbReference type="SAM" id="Phobius"/>
    </source>
</evidence>
<evidence type="ECO:0000256" key="5">
    <source>
        <dbReference type="ARBA" id="ARBA00023004"/>
    </source>
</evidence>
<dbReference type="PANTHER" id="PTHR24305:SF210">
    <property type="entry name" value="CYTOCHROME P450 MONOOXYGENASE ASQL-RELATED"/>
    <property type="match status" value="1"/>
</dbReference>
<dbReference type="GeneID" id="54489179"/>
<dbReference type="InterPro" id="IPR036396">
    <property type="entry name" value="Cyt_P450_sf"/>
</dbReference>
<keyword evidence="7" id="KW-0560">Oxidoreductase</keyword>
<sequence length="486" mass="55926">METSHRNLLPHMNALSLSHLDLQTALRGIYLSLALFATYRILLAAYNVYFSPLRLFPGPKIAAASYLPFYYRKFFGTLNPWYLELHSQYGEVVRFTPNDLSFTNEHAYKDIYGGKTANHTANPKSGSFYTKTYGNTWTMLTEPDDTRHGQIRKVFANAFSDRALKLQEPLILKLYNFATFDIMADLTFSEPLGLLQSNQYTPWVKAMFASIRNNQKTKVFKAIPVLRALAFLFLPRNFKKIMKENYRNSVERVNYRIANPPADYDMWKLVLEKGTDVLQPAEMHTNAAIFMKAGTETTATALSGLTYHLLRNPDKLAKVVAEVRAQPDEASLNLLTLPRLRYLNACFEEGLRIYPPVAEGLPREVPAGGNVICGQYIPPKTRMWVPQYVNNRNPRNFMDADKFIPERWLDGEGYDSDKKHALQPFSTGPRNCIGKNLAYHEMRVILAKLLWHFDLRLAERSSNWAEQKTYILWEKPELYVIAEPVR</sequence>
<dbReference type="GO" id="GO:0020037">
    <property type="term" value="F:heme binding"/>
    <property type="evidence" value="ECO:0007669"/>
    <property type="project" value="InterPro"/>
</dbReference>
<keyword evidence="4 6" id="KW-0479">Metal-binding</keyword>
<keyword evidence="5 6" id="KW-0408">Iron</keyword>
<dbReference type="PRINTS" id="PR00385">
    <property type="entry name" value="P450"/>
</dbReference>
<dbReference type="Proteomes" id="UP000799437">
    <property type="component" value="Unassembled WGS sequence"/>
</dbReference>
<dbReference type="CDD" id="cd11058">
    <property type="entry name" value="CYP60B-like"/>
    <property type="match status" value="1"/>
</dbReference>
<comment type="similarity">
    <text evidence="2 7">Belongs to the cytochrome P450 family.</text>
</comment>
<evidence type="ECO:0000256" key="7">
    <source>
        <dbReference type="RuleBase" id="RU000461"/>
    </source>
</evidence>
<evidence type="ECO:0000256" key="4">
    <source>
        <dbReference type="ARBA" id="ARBA00022723"/>
    </source>
</evidence>
<keyword evidence="8" id="KW-1133">Transmembrane helix</keyword>
<feature type="transmembrane region" description="Helical" evidence="8">
    <location>
        <begin position="29"/>
        <end position="50"/>
    </location>
</feature>
<comment type="cofactor">
    <cofactor evidence="1 6">
        <name>heme</name>
        <dbReference type="ChEBI" id="CHEBI:30413"/>
    </cofactor>
</comment>
<dbReference type="Gene3D" id="1.10.630.10">
    <property type="entry name" value="Cytochrome P450"/>
    <property type="match status" value="1"/>
</dbReference>
<dbReference type="GO" id="GO:0004497">
    <property type="term" value="F:monooxygenase activity"/>
    <property type="evidence" value="ECO:0007669"/>
    <property type="project" value="UniProtKB-KW"/>
</dbReference>
<dbReference type="PROSITE" id="PS00086">
    <property type="entry name" value="CYTOCHROME_P450"/>
    <property type="match status" value="1"/>
</dbReference>
<dbReference type="Pfam" id="PF00067">
    <property type="entry name" value="p450"/>
    <property type="match status" value="1"/>
</dbReference>
<dbReference type="InterPro" id="IPR050121">
    <property type="entry name" value="Cytochrome_P450_monoxygenase"/>
</dbReference>
<organism evidence="9 10">
    <name type="scientific">Pseudovirgaria hyperparasitica</name>
    <dbReference type="NCBI Taxonomy" id="470096"/>
    <lineage>
        <taxon>Eukaryota</taxon>
        <taxon>Fungi</taxon>
        <taxon>Dikarya</taxon>
        <taxon>Ascomycota</taxon>
        <taxon>Pezizomycotina</taxon>
        <taxon>Dothideomycetes</taxon>
        <taxon>Dothideomycetes incertae sedis</taxon>
        <taxon>Acrospermales</taxon>
        <taxon>Acrospermaceae</taxon>
        <taxon>Pseudovirgaria</taxon>
    </lineage>
</organism>